<protein>
    <submittedName>
        <fullName evidence="1">Uncharacterized protein</fullName>
    </submittedName>
</protein>
<comment type="caution">
    <text evidence="1">The sequence shown here is derived from an EMBL/GenBank/DDBJ whole genome shotgun (WGS) entry which is preliminary data.</text>
</comment>
<dbReference type="EMBL" id="SZYD01000008">
    <property type="protein sequence ID" value="KAD5508146.1"/>
    <property type="molecule type" value="Genomic_DNA"/>
</dbReference>
<dbReference type="AlphaFoldDB" id="A0A5N6NWR6"/>
<dbReference type="OrthoDB" id="1747037at2759"/>
<keyword evidence="2" id="KW-1185">Reference proteome</keyword>
<reference evidence="1 2" key="1">
    <citation type="submission" date="2019-05" db="EMBL/GenBank/DDBJ databases">
        <title>Mikania micrantha, genome provides insights into the molecular mechanism of rapid growth.</title>
        <authorList>
            <person name="Liu B."/>
        </authorList>
    </citation>
    <scope>NUCLEOTIDE SEQUENCE [LARGE SCALE GENOMIC DNA]</scope>
    <source>
        <strain evidence="1">NLD-2019</strain>
        <tissue evidence="1">Leaf</tissue>
    </source>
</reference>
<organism evidence="1 2">
    <name type="scientific">Mikania micrantha</name>
    <name type="common">bitter vine</name>
    <dbReference type="NCBI Taxonomy" id="192012"/>
    <lineage>
        <taxon>Eukaryota</taxon>
        <taxon>Viridiplantae</taxon>
        <taxon>Streptophyta</taxon>
        <taxon>Embryophyta</taxon>
        <taxon>Tracheophyta</taxon>
        <taxon>Spermatophyta</taxon>
        <taxon>Magnoliopsida</taxon>
        <taxon>eudicotyledons</taxon>
        <taxon>Gunneridae</taxon>
        <taxon>Pentapetalae</taxon>
        <taxon>asterids</taxon>
        <taxon>campanulids</taxon>
        <taxon>Asterales</taxon>
        <taxon>Asteraceae</taxon>
        <taxon>Asteroideae</taxon>
        <taxon>Heliantheae alliance</taxon>
        <taxon>Eupatorieae</taxon>
        <taxon>Mikania</taxon>
    </lineage>
</organism>
<gene>
    <name evidence="1" type="ORF">E3N88_15849</name>
</gene>
<evidence type="ECO:0000313" key="1">
    <source>
        <dbReference type="EMBL" id="KAD5508146.1"/>
    </source>
</evidence>
<proteinExistence type="predicted"/>
<accession>A0A5N6NWR6</accession>
<name>A0A5N6NWR6_9ASTR</name>
<evidence type="ECO:0000313" key="2">
    <source>
        <dbReference type="Proteomes" id="UP000326396"/>
    </source>
</evidence>
<dbReference type="Proteomes" id="UP000326396">
    <property type="component" value="Linkage Group LG16"/>
</dbReference>
<sequence>METHDPNSRLDVHEQQIKQLQSDVREIKQLIDYDRTESAAFRKLMIDWMKQQEKKINDSSSLGTGPKVTDPFHTPLPTFDSSHFSNSSFHEKGLPWTSSSDVVDFIFIGNTNHFSYYLIVFISICDQILINTTW</sequence>